<dbReference type="OMA" id="HRPGKNN"/>
<feature type="compositionally biased region" description="Basic and acidic residues" evidence="1">
    <location>
        <begin position="231"/>
        <end position="242"/>
    </location>
</feature>
<dbReference type="EMBL" id="BEZZ01001384">
    <property type="protein sequence ID" value="GCC18151.1"/>
    <property type="molecule type" value="Genomic_DNA"/>
</dbReference>
<evidence type="ECO:0000256" key="2">
    <source>
        <dbReference type="SAM" id="Phobius"/>
    </source>
</evidence>
<comment type="caution">
    <text evidence="3">The sequence shown here is derived from an EMBL/GenBank/DDBJ whole genome shotgun (WGS) entry which is preliminary data.</text>
</comment>
<dbReference type="InterPro" id="IPR029265">
    <property type="entry name" value="TMEM51"/>
</dbReference>
<dbReference type="OrthoDB" id="8946153at2759"/>
<dbReference type="PANTHER" id="PTHR16015:SF0">
    <property type="entry name" value="TRANSMEMBRANE PROTEIN 51"/>
    <property type="match status" value="1"/>
</dbReference>
<keyword evidence="4" id="KW-1185">Reference proteome</keyword>
<evidence type="ECO:0000313" key="4">
    <source>
        <dbReference type="Proteomes" id="UP000287033"/>
    </source>
</evidence>
<evidence type="ECO:0008006" key="5">
    <source>
        <dbReference type="Google" id="ProtNLM"/>
    </source>
</evidence>
<keyword evidence="2" id="KW-0472">Membrane</keyword>
<dbReference type="Proteomes" id="UP000287033">
    <property type="component" value="Unassembled WGS sequence"/>
</dbReference>
<gene>
    <name evidence="3" type="ORF">chiPu_0017823</name>
</gene>
<accession>A0A401RJ35</accession>
<evidence type="ECO:0000256" key="1">
    <source>
        <dbReference type="SAM" id="MobiDB-lite"/>
    </source>
</evidence>
<dbReference type="STRING" id="137246.A0A401RJ35"/>
<reference evidence="3 4" key="1">
    <citation type="journal article" date="2018" name="Nat. Ecol. Evol.">
        <title>Shark genomes provide insights into elasmobranch evolution and the origin of vertebrates.</title>
        <authorList>
            <person name="Hara Y"/>
            <person name="Yamaguchi K"/>
            <person name="Onimaru K"/>
            <person name="Kadota M"/>
            <person name="Koyanagi M"/>
            <person name="Keeley SD"/>
            <person name="Tatsumi K"/>
            <person name="Tanaka K"/>
            <person name="Motone F"/>
            <person name="Kageyama Y"/>
            <person name="Nozu R"/>
            <person name="Adachi N"/>
            <person name="Nishimura O"/>
            <person name="Nakagawa R"/>
            <person name="Tanegashima C"/>
            <person name="Kiyatake I"/>
            <person name="Matsumoto R"/>
            <person name="Murakumo K"/>
            <person name="Nishida K"/>
            <person name="Terakita A"/>
            <person name="Kuratani S"/>
            <person name="Sato K"/>
            <person name="Hyodo S Kuraku.S."/>
        </authorList>
    </citation>
    <scope>NUCLEOTIDE SEQUENCE [LARGE SCALE GENOMIC DNA]</scope>
</reference>
<dbReference type="Pfam" id="PF15345">
    <property type="entry name" value="TMEM51"/>
    <property type="match status" value="1"/>
</dbReference>
<feature type="transmembrane region" description="Helical" evidence="2">
    <location>
        <begin position="12"/>
        <end position="33"/>
    </location>
</feature>
<dbReference type="PANTHER" id="PTHR16015">
    <property type="entry name" value="TRANSMEMBRANE PROTEIN 51"/>
    <property type="match status" value="1"/>
</dbReference>
<feature type="transmembrane region" description="Helical" evidence="2">
    <location>
        <begin position="62"/>
        <end position="82"/>
    </location>
</feature>
<protein>
    <recommendedName>
        <fullName evidence="5">Transmembrane protein 51b</fullName>
    </recommendedName>
</protein>
<name>A0A401RJ35_CHIPU</name>
<keyword evidence="2" id="KW-0812">Transmembrane</keyword>
<dbReference type="AlphaFoldDB" id="A0A401RJ35"/>
<proteinExistence type="predicted"/>
<keyword evidence="2" id="KW-1133">Transmembrane helix</keyword>
<feature type="compositionally biased region" description="Polar residues" evidence="1">
    <location>
        <begin position="170"/>
        <end position="182"/>
    </location>
</feature>
<evidence type="ECO:0000313" key="3">
    <source>
        <dbReference type="EMBL" id="GCC18151.1"/>
    </source>
</evidence>
<sequence>MASENSSGSQYALTALGVGMLALGIIMMVWSVVPGFGKDNATSGGNSSSPTAEESKTKVSQVSYILCAGGVVLLLLSICLSVREKRRRRTQEEVHNAPCESTMLPDNAPDLSEQLAVPSYAEVMQGESSQPRGDAEATLGDQTMAALPSYESLVDVGVALPTTGVAGPSATAQPGNGQTSSRPGRRFSSKRIRRILSDKSHLKNFRLHLSNLNSTVVNLEPLTPPPQYEDGVEKSFENLKPS</sequence>
<organism evidence="3 4">
    <name type="scientific">Chiloscyllium punctatum</name>
    <name type="common">Brownbanded bambooshark</name>
    <name type="synonym">Hemiscyllium punctatum</name>
    <dbReference type="NCBI Taxonomy" id="137246"/>
    <lineage>
        <taxon>Eukaryota</taxon>
        <taxon>Metazoa</taxon>
        <taxon>Chordata</taxon>
        <taxon>Craniata</taxon>
        <taxon>Vertebrata</taxon>
        <taxon>Chondrichthyes</taxon>
        <taxon>Elasmobranchii</taxon>
        <taxon>Galeomorphii</taxon>
        <taxon>Galeoidea</taxon>
        <taxon>Orectolobiformes</taxon>
        <taxon>Hemiscylliidae</taxon>
        <taxon>Chiloscyllium</taxon>
    </lineage>
</organism>
<feature type="region of interest" description="Disordered" evidence="1">
    <location>
        <begin position="221"/>
        <end position="242"/>
    </location>
</feature>
<feature type="region of interest" description="Disordered" evidence="1">
    <location>
        <begin position="165"/>
        <end position="188"/>
    </location>
</feature>